<name>A0A366HC37_9BURK</name>
<dbReference type="RefSeq" id="WP_170139889.1">
    <property type="nucleotide sequence ID" value="NZ_JACCEU010000003.1"/>
</dbReference>
<organism evidence="2 3">
    <name type="scientific">Eoetvoesiella caeni</name>
    <dbReference type="NCBI Taxonomy" id="645616"/>
    <lineage>
        <taxon>Bacteria</taxon>
        <taxon>Pseudomonadati</taxon>
        <taxon>Pseudomonadota</taxon>
        <taxon>Betaproteobacteria</taxon>
        <taxon>Burkholderiales</taxon>
        <taxon>Alcaligenaceae</taxon>
        <taxon>Eoetvoesiella</taxon>
    </lineage>
</organism>
<evidence type="ECO:0000313" key="2">
    <source>
        <dbReference type="EMBL" id="RBP39347.1"/>
    </source>
</evidence>
<comment type="caution">
    <text evidence="2">The sequence shown here is derived from an EMBL/GenBank/DDBJ whole genome shotgun (WGS) entry which is preliminary data.</text>
</comment>
<feature type="region of interest" description="Disordered" evidence="1">
    <location>
        <begin position="1"/>
        <end position="46"/>
    </location>
</feature>
<evidence type="ECO:0000256" key="1">
    <source>
        <dbReference type="SAM" id="MobiDB-lite"/>
    </source>
</evidence>
<proteinExistence type="predicted"/>
<sequence>MSKKPAQKKTPLIIEPLNWAAPESENQEEQRQEDVEKKDGKKGERR</sequence>
<dbReference type="AlphaFoldDB" id="A0A366HC37"/>
<evidence type="ECO:0000313" key="3">
    <source>
        <dbReference type="Proteomes" id="UP000253628"/>
    </source>
</evidence>
<reference evidence="2 3" key="1">
    <citation type="submission" date="2018-06" db="EMBL/GenBank/DDBJ databases">
        <title>Genomic Encyclopedia of Type Strains, Phase IV (KMG-IV): sequencing the most valuable type-strain genomes for metagenomic binning, comparative biology and taxonomic classification.</title>
        <authorList>
            <person name="Goeker M."/>
        </authorList>
    </citation>
    <scope>NUCLEOTIDE SEQUENCE [LARGE SCALE GENOMIC DNA]</scope>
    <source>
        <strain evidence="2 3">DSM 25520</strain>
    </source>
</reference>
<keyword evidence="3" id="KW-1185">Reference proteome</keyword>
<protein>
    <submittedName>
        <fullName evidence="2">Uncharacterized protein</fullName>
    </submittedName>
</protein>
<accession>A0A366HC37</accession>
<dbReference type="Proteomes" id="UP000253628">
    <property type="component" value="Unassembled WGS sequence"/>
</dbReference>
<feature type="compositionally biased region" description="Basic and acidic residues" evidence="1">
    <location>
        <begin position="28"/>
        <end position="46"/>
    </location>
</feature>
<dbReference type="EMBL" id="QNRQ01000005">
    <property type="protein sequence ID" value="RBP39347.1"/>
    <property type="molecule type" value="Genomic_DNA"/>
</dbReference>
<gene>
    <name evidence="2" type="ORF">DFR37_105140</name>
</gene>